<accession>A0A6N2MGN6</accession>
<protein>
    <submittedName>
        <fullName evidence="1">Uncharacterized protein</fullName>
    </submittedName>
</protein>
<reference evidence="1" key="1">
    <citation type="submission" date="2019-03" db="EMBL/GenBank/DDBJ databases">
        <authorList>
            <person name="Mank J."/>
            <person name="Almeida P."/>
        </authorList>
    </citation>
    <scope>NUCLEOTIDE SEQUENCE</scope>
    <source>
        <strain evidence="1">78183</strain>
    </source>
</reference>
<proteinExistence type="predicted"/>
<evidence type="ECO:0000313" key="1">
    <source>
        <dbReference type="EMBL" id="VFU51718.1"/>
    </source>
</evidence>
<dbReference type="AlphaFoldDB" id="A0A6N2MGN6"/>
<dbReference type="EMBL" id="CAADRP010001767">
    <property type="protein sequence ID" value="VFU51718.1"/>
    <property type="molecule type" value="Genomic_DNA"/>
</dbReference>
<organism evidence="1">
    <name type="scientific">Salix viminalis</name>
    <name type="common">Common osier</name>
    <name type="synonym">Basket willow</name>
    <dbReference type="NCBI Taxonomy" id="40686"/>
    <lineage>
        <taxon>Eukaryota</taxon>
        <taxon>Viridiplantae</taxon>
        <taxon>Streptophyta</taxon>
        <taxon>Embryophyta</taxon>
        <taxon>Tracheophyta</taxon>
        <taxon>Spermatophyta</taxon>
        <taxon>Magnoliopsida</taxon>
        <taxon>eudicotyledons</taxon>
        <taxon>Gunneridae</taxon>
        <taxon>Pentapetalae</taxon>
        <taxon>rosids</taxon>
        <taxon>fabids</taxon>
        <taxon>Malpighiales</taxon>
        <taxon>Salicaceae</taxon>
        <taxon>Saliceae</taxon>
        <taxon>Salix</taxon>
    </lineage>
</organism>
<sequence>MERGDISRDIYRWMEERHPRDFLKPTYFPNLHLIRGARKIRHAGIESSLKFKFDRIYSNITATRHFVWAPSSRVLGDNEVDLETINANIDRVDLEEGSSDLVEDRISNFSNGISEWLPGSRKKKTFGIGVQILSEWDQLLESILTKSDCTSLHMDQKGYSILEVMVELHSIPEMSIDDDFHDFITEHLSLQRKKKYGIVWDVLKRSSNGLNECMRGIKMFN</sequence>
<name>A0A6N2MGN6_SALVM</name>
<gene>
    <name evidence="1" type="ORF">SVIM_LOCUS350982</name>
</gene>